<evidence type="ECO:0000313" key="2">
    <source>
        <dbReference type="EMBL" id="CDF35710.1"/>
    </source>
</evidence>
<sequence length="152" mass="16778">MRVEQLIIRKRGVISVAFEIGAEVAVVYTRNPPEDLASFIGTMTGTTVDLLPELQSDDEEDESEAKSDKDTDIDNAEKENGGGQPEYLDKSGQTFRAVAKKNAKKKNTISQGASSLTERLRAQREEESRKKARGNRLMGSIGRGINSGWGFW</sequence>
<feature type="compositionally biased region" description="Polar residues" evidence="1">
    <location>
        <begin position="108"/>
        <end position="117"/>
    </location>
</feature>
<dbReference type="AlphaFoldDB" id="R7QE51"/>
<evidence type="ECO:0000256" key="1">
    <source>
        <dbReference type="SAM" id="MobiDB-lite"/>
    </source>
</evidence>
<dbReference type="RefSeq" id="XP_005715529.1">
    <property type="nucleotide sequence ID" value="XM_005715472.1"/>
</dbReference>
<dbReference type="EMBL" id="HG001742">
    <property type="protein sequence ID" value="CDF35710.1"/>
    <property type="molecule type" value="Genomic_DNA"/>
</dbReference>
<dbReference type="GeneID" id="17323246"/>
<proteinExistence type="predicted"/>
<dbReference type="Proteomes" id="UP000012073">
    <property type="component" value="Unassembled WGS sequence"/>
</dbReference>
<feature type="compositionally biased region" description="Basic residues" evidence="1">
    <location>
        <begin position="98"/>
        <end position="107"/>
    </location>
</feature>
<reference evidence="3" key="1">
    <citation type="journal article" date="2013" name="Proc. Natl. Acad. Sci. U.S.A.">
        <title>Genome structure and metabolic features in the red seaweed Chondrus crispus shed light on evolution of the Archaeplastida.</title>
        <authorList>
            <person name="Collen J."/>
            <person name="Porcel B."/>
            <person name="Carre W."/>
            <person name="Ball S.G."/>
            <person name="Chaparro C."/>
            <person name="Tonon T."/>
            <person name="Barbeyron T."/>
            <person name="Michel G."/>
            <person name="Noel B."/>
            <person name="Valentin K."/>
            <person name="Elias M."/>
            <person name="Artiguenave F."/>
            <person name="Arun A."/>
            <person name="Aury J.M."/>
            <person name="Barbosa-Neto J.F."/>
            <person name="Bothwell J.H."/>
            <person name="Bouget F.Y."/>
            <person name="Brillet L."/>
            <person name="Cabello-Hurtado F."/>
            <person name="Capella-Gutierrez S."/>
            <person name="Charrier B."/>
            <person name="Cladiere L."/>
            <person name="Cock J.M."/>
            <person name="Coelho S.M."/>
            <person name="Colleoni C."/>
            <person name="Czjzek M."/>
            <person name="Da Silva C."/>
            <person name="Delage L."/>
            <person name="Denoeud F."/>
            <person name="Deschamps P."/>
            <person name="Dittami S.M."/>
            <person name="Gabaldon T."/>
            <person name="Gachon C.M."/>
            <person name="Groisillier A."/>
            <person name="Herve C."/>
            <person name="Jabbari K."/>
            <person name="Katinka M."/>
            <person name="Kloareg B."/>
            <person name="Kowalczyk N."/>
            <person name="Labadie K."/>
            <person name="Leblanc C."/>
            <person name="Lopez P.J."/>
            <person name="McLachlan D.H."/>
            <person name="Meslet-Cladiere L."/>
            <person name="Moustafa A."/>
            <person name="Nehr Z."/>
            <person name="Nyvall Collen P."/>
            <person name="Panaud O."/>
            <person name="Partensky F."/>
            <person name="Poulain J."/>
            <person name="Rensing S.A."/>
            <person name="Rousvoal S."/>
            <person name="Samson G."/>
            <person name="Symeonidi A."/>
            <person name="Weissenbach J."/>
            <person name="Zambounis A."/>
            <person name="Wincker P."/>
            <person name="Boyen C."/>
        </authorList>
    </citation>
    <scope>NUCLEOTIDE SEQUENCE [LARGE SCALE GENOMIC DNA]</scope>
    <source>
        <strain evidence="3">cv. Stackhouse</strain>
    </source>
</reference>
<accession>R7QE51</accession>
<name>R7QE51_CHOCR</name>
<dbReference type="OrthoDB" id="17335at2759"/>
<gene>
    <name evidence="2" type="ORF">CHC_T00004175001</name>
</gene>
<evidence type="ECO:0000313" key="3">
    <source>
        <dbReference type="Proteomes" id="UP000012073"/>
    </source>
</evidence>
<protein>
    <submittedName>
        <fullName evidence="2">Uncharacterized protein</fullName>
    </submittedName>
</protein>
<feature type="compositionally biased region" description="Basic and acidic residues" evidence="1">
    <location>
        <begin position="118"/>
        <end position="129"/>
    </location>
</feature>
<dbReference type="Gramene" id="CDF35710">
    <property type="protein sequence ID" value="CDF35710"/>
    <property type="gene ID" value="CHC_T00004175001"/>
</dbReference>
<feature type="compositionally biased region" description="Gly residues" evidence="1">
    <location>
        <begin position="141"/>
        <end position="152"/>
    </location>
</feature>
<organism evidence="2 3">
    <name type="scientific">Chondrus crispus</name>
    <name type="common">Carrageen Irish moss</name>
    <name type="synonym">Polymorpha crispa</name>
    <dbReference type="NCBI Taxonomy" id="2769"/>
    <lineage>
        <taxon>Eukaryota</taxon>
        <taxon>Rhodophyta</taxon>
        <taxon>Florideophyceae</taxon>
        <taxon>Rhodymeniophycidae</taxon>
        <taxon>Gigartinales</taxon>
        <taxon>Gigartinaceae</taxon>
        <taxon>Chondrus</taxon>
    </lineage>
</organism>
<feature type="region of interest" description="Disordered" evidence="1">
    <location>
        <begin position="53"/>
        <end position="152"/>
    </location>
</feature>
<feature type="compositionally biased region" description="Basic and acidic residues" evidence="1">
    <location>
        <begin position="64"/>
        <end position="80"/>
    </location>
</feature>
<dbReference type="KEGG" id="ccp:CHC_T00004175001"/>
<keyword evidence="3" id="KW-1185">Reference proteome</keyword>